<dbReference type="SMART" id="SM00220">
    <property type="entry name" value="S_TKc"/>
    <property type="match status" value="1"/>
</dbReference>
<dbReference type="PANTHER" id="PTHR24359">
    <property type="entry name" value="SERINE/THREONINE-PROTEIN KINASE SBK1"/>
    <property type="match status" value="1"/>
</dbReference>
<dbReference type="SUPFAM" id="SSF56112">
    <property type="entry name" value="Protein kinase-like (PK-like)"/>
    <property type="match status" value="1"/>
</dbReference>
<accession>A0A2J6RUI6</accession>
<dbReference type="PROSITE" id="PS00108">
    <property type="entry name" value="PROTEIN_KINASE_ST"/>
    <property type="match status" value="1"/>
</dbReference>
<keyword evidence="2" id="KW-0418">Kinase</keyword>
<dbReference type="Gene3D" id="1.10.510.10">
    <property type="entry name" value="Transferase(Phosphotransferase) domain 1"/>
    <property type="match status" value="1"/>
</dbReference>
<evidence type="ECO:0000259" key="1">
    <source>
        <dbReference type="PROSITE" id="PS50011"/>
    </source>
</evidence>
<dbReference type="Gene3D" id="3.30.200.20">
    <property type="entry name" value="Phosphorylase Kinase, domain 1"/>
    <property type="match status" value="1"/>
</dbReference>
<dbReference type="PROSITE" id="PS50011">
    <property type="entry name" value="PROTEIN_KINASE_DOM"/>
    <property type="match status" value="1"/>
</dbReference>
<dbReference type="CDD" id="cd00180">
    <property type="entry name" value="PKc"/>
    <property type="match status" value="1"/>
</dbReference>
<evidence type="ECO:0000313" key="3">
    <source>
        <dbReference type="Proteomes" id="UP000235786"/>
    </source>
</evidence>
<keyword evidence="3" id="KW-1185">Reference proteome</keyword>
<gene>
    <name evidence="2" type="ORF">L207DRAFT_424756</name>
</gene>
<evidence type="ECO:0000313" key="2">
    <source>
        <dbReference type="EMBL" id="PMD42180.1"/>
    </source>
</evidence>
<protein>
    <submittedName>
        <fullName evidence="2">Kinase-like protein</fullName>
    </submittedName>
</protein>
<dbReference type="InterPro" id="IPR011009">
    <property type="entry name" value="Kinase-like_dom_sf"/>
</dbReference>
<dbReference type="GO" id="GO:0005524">
    <property type="term" value="F:ATP binding"/>
    <property type="evidence" value="ECO:0007669"/>
    <property type="project" value="InterPro"/>
</dbReference>
<reference evidence="2 3" key="1">
    <citation type="submission" date="2016-04" db="EMBL/GenBank/DDBJ databases">
        <title>A degradative enzymes factory behind the ericoid mycorrhizal symbiosis.</title>
        <authorList>
            <consortium name="DOE Joint Genome Institute"/>
            <person name="Martino E."/>
            <person name="Morin E."/>
            <person name="Grelet G."/>
            <person name="Kuo A."/>
            <person name="Kohler A."/>
            <person name="Daghino S."/>
            <person name="Barry K."/>
            <person name="Choi C."/>
            <person name="Cichocki N."/>
            <person name="Clum A."/>
            <person name="Copeland A."/>
            <person name="Hainaut M."/>
            <person name="Haridas S."/>
            <person name="Labutti K."/>
            <person name="Lindquist E."/>
            <person name="Lipzen A."/>
            <person name="Khouja H.-R."/>
            <person name="Murat C."/>
            <person name="Ohm R."/>
            <person name="Olson A."/>
            <person name="Spatafora J."/>
            <person name="Veneault-Fourrey C."/>
            <person name="Henrissat B."/>
            <person name="Grigoriev I."/>
            <person name="Martin F."/>
            <person name="Perotto S."/>
        </authorList>
    </citation>
    <scope>NUCLEOTIDE SEQUENCE [LARGE SCALE GENOMIC DNA]</scope>
    <source>
        <strain evidence="2 3">F</strain>
    </source>
</reference>
<dbReference type="GO" id="GO:0004674">
    <property type="term" value="F:protein serine/threonine kinase activity"/>
    <property type="evidence" value="ECO:0007669"/>
    <property type="project" value="TreeGrafter"/>
</dbReference>
<name>A0A2J6RUI6_HYAVF</name>
<dbReference type="Proteomes" id="UP000235786">
    <property type="component" value="Unassembled WGS sequence"/>
</dbReference>
<dbReference type="Pfam" id="PF00069">
    <property type="entry name" value="Pkinase"/>
    <property type="match status" value="1"/>
</dbReference>
<keyword evidence="2" id="KW-0808">Transferase</keyword>
<feature type="domain" description="Protein kinase" evidence="1">
    <location>
        <begin position="158"/>
        <end position="474"/>
    </location>
</feature>
<dbReference type="InterPro" id="IPR008271">
    <property type="entry name" value="Ser/Thr_kinase_AS"/>
</dbReference>
<dbReference type="AlphaFoldDB" id="A0A2J6RUI6"/>
<dbReference type="OrthoDB" id="4062651at2759"/>
<dbReference type="InterPro" id="IPR000719">
    <property type="entry name" value="Prot_kinase_dom"/>
</dbReference>
<organism evidence="2 3">
    <name type="scientific">Hyaloscypha variabilis (strain UAMH 11265 / GT02V1 / F)</name>
    <name type="common">Meliniomyces variabilis</name>
    <dbReference type="NCBI Taxonomy" id="1149755"/>
    <lineage>
        <taxon>Eukaryota</taxon>
        <taxon>Fungi</taxon>
        <taxon>Dikarya</taxon>
        <taxon>Ascomycota</taxon>
        <taxon>Pezizomycotina</taxon>
        <taxon>Leotiomycetes</taxon>
        <taxon>Helotiales</taxon>
        <taxon>Hyaloscyphaceae</taxon>
        <taxon>Hyaloscypha</taxon>
        <taxon>Hyaloscypha variabilis</taxon>
    </lineage>
</organism>
<sequence length="506" mass="56730">MPSLCDQLEDDGLRPSGIDGKAFVPFDFLEETINNDSVKDTLGMTGGTCIKARKPSDLPDRITKDAKRIFAALVLMDKVDAIESLLDEGLTDEHLPLSRDPKYDAVLSRDGETTFQFGGLGRPTITEFIKRKQWLFLAPILETNGDLIEVNQECALPFTESEVIGNGQAGVVHRAKIYQAHQRGFEAETVNFQVAIKDFHQKSEFVKENEILQQIRGLEHPHIIRHLTSIDKGKKGWYIIFPWAAGGNLQDYWEASEQEPSRDLVSWSLTQMLGLTQALQKLHEQFKCRHGDLKPGNILCVQENGETVLKIADFGISRIHHAQTTYRKTATTSLLLTPSYQGPEVEFEKVDKTDQRPRSRKYDIWSLGCVFLEFAIWLLHGPKAIEGFANAKGTGKSSTNPSSPLYEVTDKATRTARVHQLVSWTIERLQANPQCKEGTALAALLNLIKNQMLQPEVEERPTAALICVELETIIQEAQKDPSYLLPFCDTSGVPSLDFNSFQSGTY</sequence>
<dbReference type="PANTHER" id="PTHR24359:SF1">
    <property type="entry name" value="INHIBITOR OF NUCLEAR FACTOR KAPPA-B KINASE EPSILON SUBUNIT HOMOLOG 1-RELATED"/>
    <property type="match status" value="1"/>
</dbReference>
<dbReference type="STRING" id="1149755.A0A2J6RUI6"/>
<dbReference type="EMBL" id="KZ613943">
    <property type="protein sequence ID" value="PMD42180.1"/>
    <property type="molecule type" value="Genomic_DNA"/>
</dbReference>
<proteinExistence type="predicted"/>